<name>A0A1S1X217_9NEIS</name>
<dbReference type="EMBL" id="MKCT01000001">
    <property type="protein sequence ID" value="OHX20998.1"/>
    <property type="molecule type" value="Genomic_DNA"/>
</dbReference>
<evidence type="ECO:0000313" key="3">
    <source>
        <dbReference type="EMBL" id="OHX20998.1"/>
    </source>
</evidence>
<comment type="caution">
    <text evidence="2">The sequence shown here is derived from an EMBL/GenBank/DDBJ whole genome shotgun (WGS) entry which is preliminary data.</text>
</comment>
<gene>
    <name evidence="3" type="ORF">BI344_00100</name>
    <name evidence="2" type="ORF">BI347_06585</name>
</gene>
<dbReference type="Proteomes" id="UP000180280">
    <property type="component" value="Unassembled WGS sequence"/>
</dbReference>
<dbReference type="AlphaFoldDB" id="A0A1S1X217"/>
<keyword evidence="5" id="KW-1185">Reference proteome</keyword>
<proteinExistence type="predicted"/>
<feature type="chain" id="PRO_5010254943" description="Secreted protein" evidence="1">
    <location>
        <begin position="21"/>
        <end position="187"/>
    </location>
</feature>
<evidence type="ECO:0000313" key="5">
    <source>
        <dbReference type="Proteomes" id="UP000180280"/>
    </source>
</evidence>
<sequence>MKTLYLPALLLVLNGLPARADEAAEPAPARIRVFMQNSVIVGLYPNRSCYPPKLRSGNLVRAGAGNPFRSLFGSVSNKSIGMPESLNTRQLSQRSRLGSTAYYQEFPLMPGQAVTFSASLNAVNGPHCDTQAASFTPQAGADYEAMLNVADRCRLNLVQLPSGSAVDAEPAAIPDLQPALPCQAPPR</sequence>
<dbReference type="OrthoDB" id="8595109at2"/>
<evidence type="ECO:0000256" key="1">
    <source>
        <dbReference type="SAM" id="SignalP"/>
    </source>
</evidence>
<dbReference type="Proteomes" id="UP000180088">
    <property type="component" value="Unassembled WGS sequence"/>
</dbReference>
<accession>A0A1S1X217</accession>
<evidence type="ECO:0000313" key="4">
    <source>
        <dbReference type="Proteomes" id="UP000180088"/>
    </source>
</evidence>
<dbReference type="EMBL" id="MKCS01000001">
    <property type="protein sequence ID" value="OHX13206.1"/>
    <property type="molecule type" value="Genomic_DNA"/>
</dbReference>
<evidence type="ECO:0008006" key="6">
    <source>
        <dbReference type="Google" id="ProtNLM"/>
    </source>
</evidence>
<evidence type="ECO:0000313" key="2">
    <source>
        <dbReference type="EMBL" id="OHX13206.1"/>
    </source>
</evidence>
<organism evidence="2 4">
    <name type="scientific">Chromobacterium sphagni</name>
    <dbReference type="NCBI Taxonomy" id="1903179"/>
    <lineage>
        <taxon>Bacteria</taxon>
        <taxon>Pseudomonadati</taxon>
        <taxon>Pseudomonadota</taxon>
        <taxon>Betaproteobacteria</taxon>
        <taxon>Neisseriales</taxon>
        <taxon>Chromobacteriaceae</taxon>
        <taxon>Chromobacterium</taxon>
    </lineage>
</organism>
<protein>
    <recommendedName>
        <fullName evidence="6">Secreted protein</fullName>
    </recommendedName>
</protein>
<dbReference type="RefSeq" id="WP_071110958.1">
    <property type="nucleotide sequence ID" value="NZ_MKCS01000001.1"/>
</dbReference>
<feature type="signal peptide" evidence="1">
    <location>
        <begin position="1"/>
        <end position="20"/>
    </location>
</feature>
<reference evidence="4 5" key="1">
    <citation type="submission" date="2016-09" db="EMBL/GenBank/DDBJ databases">
        <title>Chromobacterium muskegensis sp. nov., an insecticidal bacterium isolated from Sphagnum bogs.</title>
        <authorList>
            <person name="Sparks M.E."/>
            <person name="Blackburn M.B."/>
            <person name="Gundersen-Rindal D.E."/>
            <person name="Mitchell A."/>
            <person name="Farrar R."/>
            <person name="Kuhar D."/>
        </authorList>
    </citation>
    <scope>NUCLEOTIDE SEQUENCE [LARGE SCALE GENOMIC DNA]</scope>
    <source>
        <strain evidence="3 5">14B-1</strain>
        <strain evidence="2 4">37-2</strain>
    </source>
</reference>
<keyword evidence="1" id="KW-0732">Signal</keyword>